<accession>A0A2U0UGY7</accession>
<dbReference type="Proteomes" id="UP000245870">
    <property type="component" value="Unassembled WGS sequence"/>
</dbReference>
<keyword evidence="2" id="KW-1185">Reference proteome</keyword>
<dbReference type="PANTHER" id="PTHR38133:SF1">
    <property type="entry name" value="SLR1429 PROTEIN"/>
    <property type="match status" value="1"/>
</dbReference>
<evidence type="ECO:0000313" key="1">
    <source>
        <dbReference type="EMBL" id="PVX56886.1"/>
    </source>
</evidence>
<comment type="caution">
    <text evidence="1">The sequence shown here is derived from an EMBL/GenBank/DDBJ whole genome shotgun (WGS) entry which is preliminary data.</text>
</comment>
<dbReference type="RefSeq" id="WP_116616054.1">
    <property type="nucleotide sequence ID" value="NZ_CAMQYP010000102.1"/>
</dbReference>
<gene>
    <name evidence="1" type="ORF">C7379_1055</name>
</gene>
<proteinExistence type="predicted"/>
<reference evidence="1 2" key="1">
    <citation type="submission" date="2018-05" db="EMBL/GenBank/DDBJ databases">
        <title>Genomic Encyclopedia of Type Strains, Phase IV (KMG-IV): sequencing the most valuable type-strain genomes for metagenomic binning, comparative biology and taxonomic classification.</title>
        <authorList>
            <person name="Goeker M."/>
        </authorList>
    </citation>
    <scope>NUCLEOTIDE SEQUENCE [LARGE SCALE GENOMIC DNA]</scope>
    <source>
        <strain evidence="1 2">DSM 100333</strain>
    </source>
</reference>
<dbReference type="AlphaFoldDB" id="A0A2U0UGY7"/>
<protein>
    <submittedName>
        <fullName evidence="1">Uncharacterized protein</fullName>
    </submittedName>
</protein>
<dbReference type="EMBL" id="QENY01000005">
    <property type="protein sequence ID" value="PVX56886.1"/>
    <property type="molecule type" value="Genomic_DNA"/>
</dbReference>
<organism evidence="1 2">
    <name type="scientific">Hallella colorans</name>
    <dbReference type="NCBI Taxonomy" id="1703337"/>
    <lineage>
        <taxon>Bacteria</taxon>
        <taxon>Pseudomonadati</taxon>
        <taxon>Bacteroidota</taxon>
        <taxon>Bacteroidia</taxon>
        <taxon>Bacteroidales</taxon>
        <taxon>Prevotellaceae</taxon>
        <taxon>Hallella</taxon>
    </lineage>
</organism>
<sequence length="99" mass="11440">MAKNFGKTWWGSEWLQSLQHIDYENRIPRGARYARNGYVRSVSIDHGAISAKVDGSRPTPYRVAVKVKAFADKEKEALIDDILEHPSSGKDWCCKWCWR</sequence>
<dbReference type="PANTHER" id="PTHR38133">
    <property type="entry name" value="SLR1429 PROTEIN"/>
    <property type="match status" value="1"/>
</dbReference>
<name>A0A2U0UGY7_9BACT</name>
<dbReference type="OrthoDB" id="188274at2"/>
<evidence type="ECO:0000313" key="2">
    <source>
        <dbReference type="Proteomes" id="UP000245870"/>
    </source>
</evidence>